<dbReference type="GO" id="GO:0004673">
    <property type="term" value="F:protein histidine kinase activity"/>
    <property type="evidence" value="ECO:0007669"/>
    <property type="project" value="UniProtKB-EC"/>
</dbReference>
<dbReference type="Pfam" id="PF07568">
    <property type="entry name" value="HisKA_2"/>
    <property type="match status" value="1"/>
</dbReference>
<evidence type="ECO:0000256" key="1">
    <source>
        <dbReference type="ARBA" id="ARBA00000085"/>
    </source>
</evidence>
<keyword evidence="7" id="KW-0067">ATP-binding</keyword>
<dbReference type="EMBL" id="FLUN01000001">
    <property type="protein sequence ID" value="SBV98250.1"/>
    <property type="molecule type" value="Genomic_DNA"/>
</dbReference>
<evidence type="ECO:0000256" key="4">
    <source>
        <dbReference type="ARBA" id="ARBA00022679"/>
    </source>
</evidence>
<dbReference type="EC" id="2.7.13.3" evidence="2"/>
<dbReference type="SUPFAM" id="SSF55785">
    <property type="entry name" value="PYP-like sensor domain (PAS domain)"/>
    <property type="match status" value="1"/>
</dbReference>
<dbReference type="PROSITE" id="PS50109">
    <property type="entry name" value="HIS_KIN"/>
    <property type="match status" value="1"/>
</dbReference>
<dbReference type="PANTHER" id="PTHR41523">
    <property type="entry name" value="TWO-COMPONENT SYSTEM SENSOR PROTEIN"/>
    <property type="match status" value="1"/>
</dbReference>
<dbReference type="Gene3D" id="3.30.450.280">
    <property type="entry name" value="GAF domain"/>
    <property type="match status" value="1"/>
</dbReference>
<dbReference type="Pfam" id="PF13581">
    <property type="entry name" value="HATPase_c_2"/>
    <property type="match status" value="1"/>
</dbReference>
<accession>A0A212JFQ2</accession>
<keyword evidence="6 10" id="KW-0418">Kinase</keyword>
<dbReference type="PANTHER" id="PTHR41523:SF8">
    <property type="entry name" value="ETHYLENE RESPONSE SENSOR PROTEIN"/>
    <property type="match status" value="1"/>
</dbReference>
<evidence type="ECO:0000256" key="6">
    <source>
        <dbReference type="ARBA" id="ARBA00022777"/>
    </source>
</evidence>
<name>A0A212JFQ2_9FIRM</name>
<dbReference type="Pfam" id="PF12282">
    <property type="entry name" value="GAF_PdtaS"/>
    <property type="match status" value="1"/>
</dbReference>
<keyword evidence="4" id="KW-0808">Transferase</keyword>
<dbReference type="GO" id="GO:0005524">
    <property type="term" value="F:ATP binding"/>
    <property type="evidence" value="ECO:0007669"/>
    <property type="project" value="UniProtKB-KW"/>
</dbReference>
<evidence type="ECO:0000256" key="8">
    <source>
        <dbReference type="ARBA" id="ARBA00023012"/>
    </source>
</evidence>
<dbReference type="InterPro" id="IPR003594">
    <property type="entry name" value="HATPase_dom"/>
</dbReference>
<organism evidence="10">
    <name type="scientific">uncultured Eubacteriales bacterium</name>
    <dbReference type="NCBI Taxonomy" id="172733"/>
    <lineage>
        <taxon>Bacteria</taxon>
        <taxon>Bacillati</taxon>
        <taxon>Bacillota</taxon>
        <taxon>Clostridia</taxon>
        <taxon>Eubacteriales</taxon>
        <taxon>environmental samples</taxon>
    </lineage>
</organism>
<dbReference type="GO" id="GO:0000160">
    <property type="term" value="P:phosphorelay signal transduction system"/>
    <property type="evidence" value="ECO:0007669"/>
    <property type="project" value="UniProtKB-KW"/>
</dbReference>
<feature type="domain" description="Histidine kinase" evidence="9">
    <location>
        <begin position="264"/>
        <end position="456"/>
    </location>
</feature>
<evidence type="ECO:0000259" key="9">
    <source>
        <dbReference type="PROSITE" id="PS50109"/>
    </source>
</evidence>
<dbReference type="Gene3D" id="3.30.450.20">
    <property type="entry name" value="PAS domain"/>
    <property type="match status" value="1"/>
</dbReference>
<proteinExistence type="predicted"/>
<dbReference type="InterPro" id="IPR005467">
    <property type="entry name" value="His_kinase_dom"/>
</dbReference>
<dbReference type="SUPFAM" id="SSF55874">
    <property type="entry name" value="ATPase domain of HSP90 chaperone/DNA topoisomerase II/histidine kinase"/>
    <property type="match status" value="1"/>
</dbReference>
<sequence>MNSATRLLCQKYTELTDEEISHIEQYNDVLPALANAEKADVFIDCRTATGRSAIVVCEAKPQTVPSNYSGTISGMLIQWKDEPAVDRSFRLGVATVGVRAVSMPEDRRIVQTVEPIVFNEKLIGVLIYEKPAMAVEDIVLPQEDENHGAEDLDWAGVSEHLGDAVVFLDEAGLVCGYNRAARELYRSMGYIGDIMGMAATNIQPAALAESDDQVHEAFMVNRALQYRKVPVVHGKAQVALMIRDVTERRRVEQEMSFQKMALRELRHRIRNSLQMIAGITRSRSFEVSDLGAAQTALLDMANRVLSITATLDGIVQVSPEKVSLLQVLEQIRRYTLQTLLTPARGIAIQIQGEDVEVSADCATSVALVVNELVQNALKYAFPAGEAGVIRIEMQNNRPFCKVTISDTGVGFLPDAIRPGSMGLELAASIVREKLTGEWNIETGVSGTKISFDFLEK</sequence>
<evidence type="ECO:0000256" key="3">
    <source>
        <dbReference type="ARBA" id="ARBA00022553"/>
    </source>
</evidence>
<dbReference type="InterPro" id="IPR038424">
    <property type="entry name" value="H_kinase_PdtaS_GAF_sf"/>
</dbReference>
<evidence type="ECO:0000256" key="7">
    <source>
        <dbReference type="ARBA" id="ARBA00022840"/>
    </source>
</evidence>
<keyword evidence="3" id="KW-0597">Phosphoprotein</keyword>
<comment type="catalytic activity">
    <reaction evidence="1">
        <text>ATP + protein L-histidine = ADP + protein N-phospho-L-histidine.</text>
        <dbReference type="EC" id="2.7.13.3"/>
    </reaction>
</comment>
<keyword evidence="8" id="KW-0902">Two-component regulatory system</keyword>
<dbReference type="AlphaFoldDB" id="A0A212JFQ2"/>
<dbReference type="Gene3D" id="3.30.565.10">
    <property type="entry name" value="Histidine kinase-like ATPase, C-terminal domain"/>
    <property type="match status" value="1"/>
</dbReference>
<dbReference type="InterPro" id="IPR035965">
    <property type="entry name" value="PAS-like_dom_sf"/>
</dbReference>
<gene>
    <name evidence="10" type="ORF">KL86CLO1_11018</name>
</gene>
<protein>
    <recommendedName>
        <fullName evidence="2">histidine kinase</fullName>
        <ecNumber evidence="2">2.7.13.3</ecNumber>
    </recommendedName>
</protein>
<dbReference type="InterPro" id="IPR022066">
    <property type="entry name" value="PdtaS_GAF"/>
</dbReference>
<dbReference type="InterPro" id="IPR011495">
    <property type="entry name" value="Sig_transdc_His_kin_sub2_dim/P"/>
</dbReference>
<keyword evidence="5" id="KW-0547">Nucleotide-binding</keyword>
<reference evidence="10" key="1">
    <citation type="submission" date="2016-04" db="EMBL/GenBank/DDBJ databases">
        <authorList>
            <person name="Evans L.H."/>
            <person name="Alamgir A."/>
            <person name="Owens N."/>
            <person name="Weber N.D."/>
            <person name="Virtaneva K."/>
            <person name="Barbian K."/>
            <person name="Babar A."/>
            <person name="Rosenke K."/>
        </authorList>
    </citation>
    <scope>NUCLEOTIDE SEQUENCE</scope>
    <source>
        <strain evidence="10">86</strain>
    </source>
</reference>
<evidence type="ECO:0000256" key="2">
    <source>
        <dbReference type="ARBA" id="ARBA00012438"/>
    </source>
</evidence>
<evidence type="ECO:0000256" key="5">
    <source>
        <dbReference type="ARBA" id="ARBA00022741"/>
    </source>
</evidence>
<dbReference type="InterPro" id="IPR036890">
    <property type="entry name" value="HATPase_C_sf"/>
</dbReference>
<evidence type="ECO:0000313" key="10">
    <source>
        <dbReference type="EMBL" id="SBV98250.1"/>
    </source>
</evidence>